<dbReference type="EMBL" id="BORC01000001">
    <property type="protein sequence ID" value="GIN60703.1"/>
    <property type="molecule type" value="Genomic_DNA"/>
</dbReference>
<dbReference type="Gene3D" id="3.10.350.10">
    <property type="entry name" value="LysM domain"/>
    <property type="match status" value="1"/>
</dbReference>
<dbReference type="InterPro" id="IPR018392">
    <property type="entry name" value="LysM"/>
</dbReference>
<comment type="caution">
    <text evidence="4">The sequence shown here is derived from an EMBL/GenBank/DDBJ whole genome shotgun (WGS) entry which is preliminary data.</text>
</comment>
<name>A0A919WEW7_9BACI</name>
<dbReference type="Pfam" id="PF01476">
    <property type="entry name" value="LysM"/>
    <property type="match status" value="1"/>
</dbReference>
<feature type="domain" description="LysM" evidence="3">
    <location>
        <begin position="167"/>
        <end position="213"/>
    </location>
</feature>
<sequence length="217" mass="24984">MNKEEPYRDQAERLRKRISKKEESETIKDSSPELPPRSRVHYHKAKRTKVKLKYPMIRLLAVFFILLPIVSFSIYTINESKSNRSASVDRPLSGNIEAVDVKNDEQSERGMEEERTGVEPDEDLTRIEENEVGVEQESKKVEPAKVDNTLPEKESPNDKAPVKEEIIYHTVQTGETLFRISMKYYQSQSGIEIIREANGIKGNEIQLGQTLKIPIEQ</sequence>
<evidence type="ECO:0000313" key="5">
    <source>
        <dbReference type="Proteomes" id="UP000682111"/>
    </source>
</evidence>
<dbReference type="AlphaFoldDB" id="A0A919WEW7"/>
<keyword evidence="5" id="KW-1185">Reference proteome</keyword>
<evidence type="ECO:0000256" key="2">
    <source>
        <dbReference type="SAM" id="Phobius"/>
    </source>
</evidence>
<gene>
    <name evidence="4" type="primary">ypbE</name>
    <name evidence="4" type="ORF">J27TS8_06960</name>
</gene>
<dbReference type="InterPro" id="IPR036779">
    <property type="entry name" value="LysM_dom_sf"/>
</dbReference>
<dbReference type="Proteomes" id="UP000682111">
    <property type="component" value="Unassembled WGS sequence"/>
</dbReference>
<accession>A0A919WEW7</accession>
<feature type="compositionally biased region" description="Basic and acidic residues" evidence="1">
    <location>
        <begin position="20"/>
        <end position="31"/>
    </location>
</feature>
<dbReference type="SUPFAM" id="SSF54106">
    <property type="entry name" value="LysM domain"/>
    <property type="match status" value="1"/>
</dbReference>
<feature type="region of interest" description="Disordered" evidence="1">
    <location>
        <begin position="1"/>
        <end position="40"/>
    </location>
</feature>
<dbReference type="PROSITE" id="PS51782">
    <property type="entry name" value="LYSM"/>
    <property type="match status" value="1"/>
</dbReference>
<dbReference type="CDD" id="cd00118">
    <property type="entry name" value="LysM"/>
    <property type="match status" value="1"/>
</dbReference>
<keyword evidence="2" id="KW-1133">Transmembrane helix</keyword>
<feature type="compositionally biased region" description="Basic and acidic residues" evidence="1">
    <location>
        <begin position="99"/>
        <end position="129"/>
    </location>
</feature>
<evidence type="ECO:0000313" key="4">
    <source>
        <dbReference type="EMBL" id="GIN60703.1"/>
    </source>
</evidence>
<reference evidence="4" key="1">
    <citation type="submission" date="2021-03" db="EMBL/GenBank/DDBJ databases">
        <title>Antimicrobial resistance genes in bacteria isolated from Japanese honey, and their potential for conferring macrolide and lincosamide resistance in the American foulbrood pathogen Paenibacillus larvae.</title>
        <authorList>
            <person name="Okamoto M."/>
            <person name="Kumagai M."/>
            <person name="Kanamori H."/>
            <person name="Takamatsu D."/>
        </authorList>
    </citation>
    <scope>NUCLEOTIDE SEQUENCE</scope>
    <source>
        <strain evidence="4">J27TS8</strain>
    </source>
</reference>
<evidence type="ECO:0000259" key="3">
    <source>
        <dbReference type="PROSITE" id="PS51782"/>
    </source>
</evidence>
<organism evidence="4 5">
    <name type="scientific">Robertmurraya siralis</name>
    <dbReference type="NCBI Taxonomy" id="77777"/>
    <lineage>
        <taxon>Bacteria</taxon>
        <taxon>Bacillati</taxon>
        <taxon>Bacillota</taxon>
        <taxon>Bacilli</taxon>
        <taxon>Bacillales</taxon>
        <taxon>Bacillaceae</taxon>
        <taxon>Robertmurraya</taxon>
    </lineage>
</organism>
<dbReference type="RefSeq" id="WP_212933230.1">
    <property type="nucleotide sequence ID" value="NZ_BORC01000001.1"/>
</dbReference>
<keyword evidence="2" id="KW-0812">Transmembrane</keyword>
<feature type="transmembrane region" description="Helical" evidence="2">
    <location>
        <begin position="56"/>
        <end position="77"/>
    </location>
</feature>
<protein>
    <recommendedName>
        <fullName evidence="3">LysM domain-containing protein</fullName>
    </recommendedName>
</protein>
<feature type="compositionally biased region" description="Basic and acidic residues" evidence="1">
    <location>
        <begin position="1"/>
        <end position="13"/>
    </location>
</feature>
<evidence type="ECO:0000256" key="1">
    <source>
        <dbReference type="SAM" id="MobiDB-lite"/>
    </source>
</evidence>
<feature type="compositionally biased region" description="Basic and acidic residues" evidence="1">
    <location>
        <begin position="136"/>
        <end position="159"/>
    </location>
</feature>
<feature type="region of interest" description="Disordered" evidence="1">
    <location>
        <begin position="96"/>
        <end position="159"/>
    </location>
</feature>
<dbReference type="SMART" id="SM00257">
    <property type="entry name" value="LysM"/>
    <property type="match status" value="1"/>
</dbReference>
<keyword evidence="2" id="KW-0472">Membrane</keyword>
<proteinExistence type="predicted"/>